<feature type="transmembrane region" description="Helical" evidence="1">
    <location>
        <begin position="7"/>
        <end position="28"/>
    </location>
</feature>
<keyword evidence="1" id="KW-1133">Transmembrane helix</keyword>
<dbReference type="Proteomes" id="UP001210678">
    <property type="component" value="Unassembled WGS sequence"/>
</dbReference>
<proteinExistence type="predicted"/>
<feature type="transmembrane region" description="Helical" evidence="1">
    <location>
        <begin position="119"/>
        <end position="139"/>
    </location>
</feature>
<gene>
    <name evidence="2" type="ORF">PGX00_19835</name>
</gene>
<name>A0ABT4YW23_9VIBR</name>
<feature type="transmembrane region" description="Helical" evidence="1">
    <location>
        <begin position="40"/>
        <end position="58"/>
    </location>
</feature>
<evidence type="ECO:0000313" key="3">
    <source>
        <dbReference type="Proteomes" id="UP001210678"/>
    </source>
</evidence>
<feature type="transmembrane region" description="Helical" evidence="1">
    <location>
        <begin position="88"/>
        <end position="107"/>
    </location>
</feature>
<accession>A0ABT4YW23</accession>
<keyword evidence="3" id="KW-1185">Reference proteome</keyword>
<dbReference type="RefSeq" id="WP_272139809.1">
    <property type="nucleotide sequence ID" value="NZ_JAQLOI010000003.1"/>
</dbReference>
<protein>
    <submittedName>
        <fullName evidence="2">DUF1097 domain-containing protein</fullName>
    </submittedName>
</protein>
<organism evidence="2 3">
    <name type="scientific">Vibrio algarum</name>
    <dbReference type="NCBI Taxonomy" id="3020714"/>
    <lineage>
        <taxon>Bacteria</taxon>
        <taxon>Pseudomonadati</taxon>
        <taxon>Pseudomonadota</taxon>
        <taxon>Gammaproteobacteria</taxon>
        <taxon>Vibrionales</taxon>
        <taxon>Vibrionaceae</taxon>
        <taxon>Vibrio</taxon>
    </lineage>
</organism>
<dbReference type="Pfam" id="PF06496">
    <property type="entry name" value="DUF1097"/>
    <property type="match status" value="1"/>
</dbReference>
<evidence type="ECO:0000313" key="2">
    <source>
        <dbReference type="EMBL" id="MDB1125787.1"/>
    </source>
</evidence>
<evidence type="ECO:0000256" key="1">
    <source>
        <dbReference type="SAM" id="Phobius"/>
    </source>
</evidence>
<reference evidence="2 3" key="1">
    <citation type="submission" date="2023-01" db="EMBL/GenBank/DDBJ databases">
        <title>Vibrio sp. KJ40-1 sp.nov, isolated from marine algae.</title>
        <authorList>
            <person name="Butt M."/>
            <person name="Kim J.M.J."/>
            <person name="Jeon C.O.C."/>
        </authorList>
    </citation>
    <scope>NUCLEOTIDE SEQUENCE [LARGE SCALE GENOMIC DNA]</scope>
    <source>
        <strain evidence="2 3">KJ40-1</strain>
    </source>
</reference>
<dbReference type="InterPro" id="IPR009476">
    <property type="entry name" value="DUF1097"/>
</dbReference>
<sequence>MMKFSQFILIPIMVAFLAFTIQILDQLIAGFMPVENNVGFGWIAFIAWAMYFMAGCNIEGGKKTFFGYIAGIVASVAIMELGGSLATLGFFAFPVAVFFVVIPCICLERIPPFDFVPALFVGAGTFFGFMSYVGGATYVSATITELVYCVIGLVYGLVTIVLRGRYEAYVESHSPTHDMHTSH</sequence>
<dbReference type="EMBL" id="JAQLOI010000003">
    <property type="protein sequence ID" value="MDB1125787.1"/>
    <property type="molecule type" value="Genomic_DNA"/>
</dbReference>
<feature type="transmembrane region" description="Helical" evidence="1">
    <location>
        <begin position="65"/>
        <end position="82"/>
    </location>
</feature>
<feature type="transmembrane region" description="Helical" evidence="1">
    <location>
        <begin position="145"/>
        <end position="162"/>
    </location>
</feature>
<comment type="caution">
    <text evidence="2">The sequence shown here is derived from an EMBL/GenBank/DDBJ whole genome shotgun (WGS) entry which is preliminary data.</text>
</comment>
<keyword evidence="1" id="KW-0812">Transmembrane</keyword>
<keyword evidence="1" id="KW-0472">Membrane</keyword>